<evidence type="ECO:0000313" key="3">
    <source>
        <dbReference type="EMBL" id="CAK9233760.1"/>
    </source>
</evidence>
<evidence type="ECO:0000256" key="1">
    <source>
        <dbReference type="SAM" id="Coils"/>
    </source>
</evidence>
<organism evidence="3 4">
    <name type="scientific">Sphagnum troendelagicum</name>
    <dbReference type="NCBI Taxonomy" id="128251"/>
    <lineage>
        <taxon>Eukaryota</taxon>
        <taxon>Viridiplantae</taxon>
        <taxon>Streptophyta</taxon>
        <taxon>Embryophyta</taxon>
        <taxon>Bryophyta</taxon>
        <taxon>Sphagnophytina</taxon>
        <taxon>Sphagnopsida</taxon>
        <taxon>Sphagnales</taxon>
        <taxon>Sphagnaceae</taxon>
        <taxon>Sphagnum</taxon>
    </lineage>
</organism>
<sequence length="1532" mass="170976">MSVEERSPGEDSEMKAKQQKLLKSLEPNSWMCEQQSPSSRGNQGHNVLEQATTVETGAAFESQRNLQEVSPTSSSSLKLQTGAQKIEKEMDMSMDNNPGRDAIGTYISKGVQGVKEDCQRFRLQMKMLKEKAEDTKKREVEVEGMAKSMKRQLDVVPTNSLALDVVPTQPPTSQTTQSSTLTDREELQHILEGGPGDGSGEAKNIGASSSLKLAARLRRGNRCCSHGRHFLWEEAIGRKSRHKKLKTRRIIITSASDSSACTTLSSLPSSPSMDSSQNLHKEATTTLTAAEHCTPLYPVLHHHPLQGISSLCTSTEFDSKQSKDHEFADLSSLNSTVIILPTPPPHILNYNPQQISPPLGPQCNSQFKVYCNQYVARAPLPESTIKCDLADIDNQRLGVIPGGGACAAAVSCIKDDYDEKIAHTQRLMGELKGSMEGFKIRIEVESEGWRTHMEVLKNELESLRREQEYAIEDAKHSIRSEFKGRLGGLMDTAERPSEEKEQVEALVDERIEKRLSKKDIVMSEMKSNMRLLWTEVESLTKGRDHLQEHVNHLTKVAKIAKENANREQDILKSENGFLRRQLQLFKGNDNQMKSELGRENLWQAVEKLKYEGTDLKLDVKDFKKVEKAVKMELENVRKLAEKMQEDTEELERERGTSHVVGVQERLQRMEKVESLSHLYLGGLEEVHADLFNVKLSCHDHIDKLEEQWKQFQEHEHLEKDSSREELGSSVLLDNLMDNMRSEMAEIVETERHILQQTLERESGSIHCQLKEACTNNRCEMISMVKAEVQKCLKNSQEKMLAMTHSIKEEVKDLKTELGVAEEGLDDLARALSVVEKHKEVAAMAAAEATMSSRKASNILNEMLGSFSIEMANARSNSLQLQENLAIERDMAAAAAAEAIKVSKELAKVKESSQIAIAEAQNKNHKLQQFLERESSKIMTAMSVVHKEKHVASLAASEAAASANQAGQVLADILGSFNSEMAKAQRLSLQLQDIQMEDSLNTLSQTVEQIQESQNHLNIEKKQHLIAMQQELERQEREWKVELNQLNQVMHMLEKSINDSVVDQSDIVRRIKKLEDVQIDLVHSCDEVRTSTCELANTAAIWFPKYEAAACIISELSFKLEQTDKKIRAIYCDENLMQQMAQVAELKVQGLKDLMASSVLAQFGPELHNILEQVENDNLAHCQVVFKQVEFLASEKHNDVSVASTDLPTTESKFDSKVVILESRIEHVASATFSNFRLLDKKIVQIMLGLQSAISGAAMADSKCGALGVELVKVFRMLACCRSQTSPVQKIKDSSPAPCGHTGDHGGRHYSSTSSRNCKDHHHDHISCTNSSSSICRSGGDHASQSRTSNGNKQLQPPPPPPPMGLNVGNAASVAQAIDRRGIRVGDQCKLDAILTRRTESFDVGKTLTLQQERAGTDEEPSSASEQGENPTKQRWTFSEQFLEEIKNEKSHQLQGSHEFSFIEKYRQGAAHESGLNSHLTIEKTQDLGSSGKDCHQRTNIHLEAGNVHVNVSHHSAVGHQSEKRGDLIAVQS</sequence>
<feature type="compositionally biased region" description="Polar residues" evidence="2">
    <location>
        <begin position="1342"/>
        <end position="1354"/>
    </location>
</feature>
<dbReference type="EMBL" id="OZ019900">
    <property type="protein sequence ID" value="CAK9233760.1"/>
    <property type="molecule type" value="Genomic_DNA"/>
</dbReference>
<feature type="compositionally biased region" description="Low complexity" evidence="2">
    <location>
        <begin position="1326"/>
        <end position="1337"/>
    </location>
</feature>
<accession>A0ABP0UZN2</accession>
<feature type="region of interest" description="Disordered" evidence="2">
    <location>
        <begin position="1288"/>
        <end position="1368"/>
    </location>
</feature>
<proteinExistence type="predicted"/>
<keyword evidence="4" id="KW-1185">Reference proteome</keyword>
<feature type="coiled-coil region" evidence="1">
    <location>
        <begin position="626"/>
        <end position="656"/>
    </location>
</feature>
<feature type="compositionally biased region" description="Polar residues" evidence="2">
    <location>
        <begin position="1421"/>
        <end position="1433"/>
    </location>
</feature>
<feature type="compositionally biased region" description="Polar residues" evidence="2">
    <location>
        <begin position="62"/>
        <end position="80"/>
    </location>
</feature>
<name>A0ABP0UZN2_9BRYO</name>
<protein>
    <submittedName>
        <fullName evidence="3">Uncharacterized protein</fullName>
    </submittedName>
</protein>
<reference evidence="3" key="1">
    <citation type="submission" date="2024-02" db="EMBL/GenBank/DDBJ databases">
        <authorList>
            <consortium name="ELIXIR-Norway"/>
            <consortium name="Elixir Norway"/>
        </authorList>
    </citation>
    <scope>NUCLEOTIDE SEQUENCE</scope>
</reference>
<feature type="coiled-coil region" evidence="1">
    <location>
        <begin position="111"/>
        <end position="138"/>
    </location>
</feature>
<dbReference type="Proteomes" id="UP001497512">
    <property type="component" value="Chromosome 8"/>
</dbReference>
<feature type="region of interest" description="Disordered" evidence="2">
    <location>
        <begin position="1405"/>
        <end position="1433"/>
    </location>
</feature>
<feature type="region of interest" description="Disordered" evidence="2">
    <location>
        <begin position="1"/>
        <end position="80"/>
    </location>
</feature>
<evidence type="ECO:0000313" key="4">
    <source>
        <dbReference type="Proteomes" id="UP001497512"/>
    </source>
</evidence>
<feature type="coiled-coil region" evidence="1">
    <location>
        <begin position="1017"/>
        <end position="1048"/>
    </location>
</feature>
<feature type="compositionally biased region" description="Polar residues" evidence="2">
    <location>
        <begin position="31"/>
        <end position="55"/>
    </location>
</feature>
<keyword evidence="1" id="KW-0175">Coiled coil</keyword>
<feature type="compositionally biased region" description="Basic and acidic residues" evidence="2">
    <location>
        <begin position="1"/>
        <end position="16"/>
    </location>
</feature>
<feature type="compositionally biased region" description="Basic and acidic residues" evidence="2">
    <location>
        <begin position="1316"/>
        <end position="1325"/>
    </location>
</feature>
<gene>
    <name evidence="3" type="ORF">CSSPTR1EN2_LOCUS21673</name>
</gene>
<evidence type="ECO:0000256" key="2">
    <source>
        <dbReference type="SAM" id="MobiDB-lite"/>
    </source>
</evidence>
<feature type="coiled-coil region" evidence="1">
    <location>
        <begin position="446"/>
        <end position="473"/>
    </location>
</feature>